<accession>A0A5C4JLC1</accession>
<dbReference type="GO" id="GO:0004519">
    <property type="term" value="F:endonuclease activity"/>
    <property type="evidence" value="ECO:0007669"/>
    <property type="project" value="UniProtKB-KW"/>
</dbReference>
<evidence type="ECO:0000313" key="2">
    <source>
        <dbReference type="EMBL" id="TMR06777.1"/>
    </source>
</evidence>
<reference evidence="2 3" key="1">
    <citation type="submission" date="2019-05" db="EMBL/GenBank/DDBJ databases">
        <title>Draft genome sequence of Actinomadura sp. 14C53.</title>
        <authorList>
            <person name="Saricaoglu S."/>
            <person name="Isik K."/>
        </authorList>
    </citation>
    <scope>NUCLEOTIDE SEQUENCE [LARGE SCALE GENOMIC DNA]</scope>
    <source>
        <strain evidence="2 3">14C53</strain>
    </source>
</reference>
<dbReference type="InterPro" id="IPR008538">
    <property type="entry name" value="Uma2"/>
</dbReference>
<proteinExistence type="predicted"/>
<feature type="domain" description="Putative restriction endonuclease" evidence="1">
    <location>
        <begin position="21"/>
        <end position="186"/>
    </location>
</feature>
<dbReference type="OrthoDB" id="5524117at2"/>
<dbReference type="AlphaFoldDB" id="A0A5C4JLC1"/>
<dbReference type="InterPro" id="IPR011335">
    <property type="entry name" value="Restrct_endonuc-II-like"/>
</dbReference>
<keyword evidence="2" id="KW-0378">Hydrolase</keyword>
<dbReference type="InterPro" id="IPR012296">
    <property type="entry name" value="Nuclease_put_TT1808"/>
</dbReference>
<keyword evidence="2" id="KW-0540">Nuclease</keyword>
<dbReference type="Pfam" id="PF05685">
    <property type="entry name" value="Uma2"/>
    <property type="match status" value="1"/>
</dbReference>
<organism evidence="2 3">
    <name type="scientific">Actinomadura soli</name>
    <dbReference type="NCBI Taxonomy" id="2508997"/>
    <lineage>
        <taxon>Bacteria</taxon>
        <taxon>Bacillati</taxon>
        <taxon>Actinomycetota</taxon>
        <taxon>Actinomycetes</taxon>
        <taxon>Streptosporangiales</taxon>
        <taxon>Thermomonosporaceae</taxon>
        <taxon>Actinomadura</taxon>
    </lineage>
</organism>
<dbReference type="SUPFAM" id="SSF52980">
    <property type="entry name" value="Restriction endonuclease-like"/>
    <property type="match status" value="1"/>
</dbReference>
<dbReference type="EMBL" id="VCKW01000009">
    <property type="protein sequence ID" value="TMR06777.1"/>
    <property type="molecule type" value="Genomic_DNA"/>
</dbReference>
<dbReference type="Gene3D" id="3.90.1570.10">
    <property type="entry name" value="tt1808, chain A"/>
    <property type="match status" value="1"/>
</dbReference>
<keyword evidence="2" id="KW-0255">Endonuclease</keyword>
<evidence type="ECO:0000313" key="3">
    <source>
        <dbReference type="Proteomes" id="UP000309174"/>
    </source>
</evidence>
<dbReference type="RefSeq" id="WP_138643514.1">
    <property type="nucleotide sequence ID" value="NZ_VCKW01000009.1"/>
</dbReference>
<dbReference type="Proteomes" id="UP000309174">
    <property type="component" value="Unassembled WGS sequence"/>
</dbReference>
<sequence>MSTLPAWTSDPESLTLTESAYDALPDQVRKLVEVIDGNIILCQSGTAEHSDVARRLANRLEAAKPDDPCLRVSTDIDVHFVKRLRKDGKFSFRRPDVSVDKCVPRGAKLTAADTVAVVEVVSPGSGYTDTVDKLAEYAYEGIPVYLVVFLDGDLYIKTIHEYRLDWASKTYRLVETHEDELVLDQPFRATVPFAELDG</sequence>
<gene>
    <name evidence="2" type="ORF">ETD83_03190</name>
</gene>
<comment type="caution">
    <text evidence="2">The sequence shown here is derived from an EMBL/GenBank/DDBJ whole genome shotgun (WGS) entry which is preliminary data.</text>
</comment>
<protein>
    <submittedName>
        <fullName evidence="2">Uma2 family endonuclease</fullName>
    </submittedName>
</protein>
<dbReference type="CDD" id="cd06260">
    <property type="entry name" value="DUF820-like"/>
    <property type="match status" value="1"/>
</dbReference>
<evidence type="ECO:0000259" key="1">
    <source>
        <dbReference type="Pfam" id="PF05685"/>
    </source>
</evidence>
<name>A0A5C4JLC1_9ACTN</name>
<keyword evidence="3" id="KW-1185">Reference proteome</keyword>